<reference evidence="2" key="1">
    <citation type="submission" date="2021-06" db="EMBL/GenBank/DDBJ databases">
        <title>Direct submission.</title>
        <authorList>
            <person name="Lee C.-S."/>
            <person name="Jin L."/>
        </authorList>
    </citation>
    <scope>NUCLEOTIDE SEQUENCE</scope>
    <source>
        <strain evidence="2">Con5</strain>
    </source>
</reference>
<keyword evidence="3" id="KW-1185">Reference proteome</keyword>
<name>A0A975P7W6_9RHOB</name>
<evidence type="ECO:0000313" key="2">
    <source>
        <dbReference type="EMBL" id="QWK91200.1"/>
    </source>
</evidence>
<accession>A0A975P7W6</accession>
<evidence type="ECO:0008006" key="4">
    <source>
        <dbReference type="Google" id="ProtNLM"/>
    </source>
</evidence>
<gene>
    <name evidence="2" type="ORF">KM031_04690</name>
</gene>
<evidence type="ECO:0000313" key="3">
    <source>
        <dbReference type="Proteomes" id="UP000679352"/>
    </source>
</evidence>
<proteinExistence type="predicted"/>
<dbReference type="AlphaFoldDB" id="A0A975P7W6"/>
<dbReference type="KEGG" id="gfu:KM031_04690"/>
<dbReference type="PROSITE" id="PS51257">
    <property type="entry name" value="PROKAR_LIPOPROTEIN"/>
    <property type="match status" value="1"/>
</dbReference>
<feature type="signal peptide" evidence="1">
    <location>
        <begin position="1"/>
        <end position="17"/>
    </location>
</feature>
<dbReference type="EMBL" id="CP076361">
    <property type="protein sequence ID" value="QWK91200.1"/>
    <property type="molecule type" value="Genomic_DNA"/>
</dbReference>
<keyword evidence="1" id="KW-0732">Signal</keyword>
<sequence>MPHRFAMLFCLALAACAEMPDLALPAAPASGAAPRILPLDDLVAQARLDPPGTAVAAPAPLMGRAAALRARAAAMRGPVNDPATRARLAAAIDARG</sequence>
<dbReference type="RefSeq" id="WP_215503392.1">
    <property type="nucleotide sequence ID" value="NZ_CP076361.1"/>
</dbReference>
<protein>
    <recommendedName>
        <fullName evidence="4">DUF3035 domain-containing protein</fullName>
    </recommendedName>
</protein>
<feature type="chain" id="PRO_5037791923" description="DUF3035 domain-containing protein" evidence="1">
    <location>
        <begin position="18"/>
        <end position="96"/>
    </location>
</feature>
<dbReference type="Proteomes" id="UP000679352">
    <property type="component" value="Chromosome"/>
</dbReference>
<organism evidence="2 3">
    <name type="scientific">Gemmobacter fulvus</name>
    <dbReference type="NCBI Taxonomy" id="2840474"/>
    <lineage>
        <taxon>Bacteria</taxon>
        <taxon>Pseudomonadati</taxon>
        <taxon>Pseudomonadota</taxon>
        <taxon>Alphaproteobacteria</taxon>
        <taxon>Rhodobacterales</taxon>
        <taxon>Paracoccaceae</taxon>
        <taxon>Gemmobacter</taxon>
    </lineage>
</organism>
<evidence type="ECO:0000256" key="1">
    <source>
        <dbReference type="SAM" id="SignalP"/>
    </source>
</evidence>